<proteinExistence type="predicted"/>
<feature type="transmembrane region" description="Helical" evidence="6">
    <location>
        <begin position="21"/>
        <end position="43"/>
    </location>
</feature>
<feature type="transmembrane region" description="Helical" evidence="6">
    <location>
        <begin position="621"/>
        <end position="638"/>
    </location>
</feature>
<feature type="transmembrane region" description="Helical" evidence="6">
    <location>
        <begin position="749"/>
        <end position="772"/>
    </location>
</feature>
<keyword evidence="5 6" id="KW-0472">Membrane</keyword>
<keyword evidence="2" id="KW-1003">Cell membrane</keyword>
<feature type="domain" description="SSD" evidence="7">
    <location>
        <begin position="256"/>
        <end position="381"/>
    </location>
</feature>
<dbReference type="EMBL" id="VFIY01000006">
    <property type="protein sequence ID" value="TPD60768.1"/>
    <property type="molecule type" value="Genomic_DNA"/>
</dbReference>
<feature type="domain" description="SSD" evidence="7">
    <location>
        <begin position="627"/>
        <end position="771"/>
    </location>
</feature>
<dbReference type="InterPro" id="IPR050545">
    <property type="entry name" value="Mycobact_MmpL"/>
</dbReference>
<organism evidence="8 9">
    <name type="scientific">Emcibacter nanhaiensis</name>
    <dbReference type="NCBI Taxonomy" id="1505037"/>
    <lineage>
        <taxon>Bacteria</taxon>
        <taxon>Pseudomonadati</taxon>
        <taxon>Pseudomonadota</taxon>
        <taxon>Alphaproteobacteria</taxon>
        <taxon>Emcibacterales</taxon>
        <taxon>Emcibacteraceae</taxon>
        <taxon>Emcibacter</taxon>
    </lineage>
</organism>
<dbReference type="RefSeq" id="WP_139940461.1">
    <property type="nucleotide sequence ID" value="NZ_JBHSYP010000008.1"/>
</dbReference>
<evidence type="ECO:0000313" key="9">
    <source>
        <dbReference type="Proteomes" id="UP000319148"/>
    </source>
</evidence>
<reference evidence="9" key="1">
    <citation type="submission" date="2019-06" db="EMBL/GenBank/DDBJ databases">
        <title>The complete genome of Emcibacter congregatus ZYLT.</title>
        <authorList>
            <person name="Zhao Z."/>
        </authorList>
    </citation>
    <scope>NUCLEOTIDE SEQUENCE [LARGE SCALE GENOMIC DNA]</scope>
    <source>
        <strain evidence="9">MCCC 1A06723</strain>
    </source>
</reference>
<feature type="transmembrane region" description="Helical" evidence="6">
    <location>
        <begin position="674"/>
        <end position="692"/>
    </location>
</feature>
<dbReference type="AlphaFoldDB" id="A0A501PKZ0"/>
<dbReference type="InterPro" id="IPR000731">
    <property type="entry name" value="SSD"/>
</dbReference>
<sequence>MSRFTHFLKDIDDHLFAYPKLILSVLLAITVFFAAQIPAVQMYSDFSDLLPQEHPYIQLHNEIRDNFGGANVVVVGIEVEEGTIFDNRTLALIHRLTQDVDNLPGINHNLVTSLTHRTTRKVWLSEEGSVLSEPYYDPTKKPTLTELELEELKTAVLANPRVYGLMVSPDLKSALIKGQLNEGALDYQKTFEQIQEFRDREQMEGVKIHVTGQPMLVGWVYTYIPQIVQIFLFTILFMFVLLVVYFRRLYGVLIPMMGIAVSAIWGVGILSLLGFNLDPLTLVIPFLISARAMSHGIQLVERYYGELSLEGDSHKAARNTFDSLFRPGSLGVVSDAVGLLLISLGSIPINTKLSYYASLWAICVIINVLLLVPLLLSVLPQPKKIEIKHGGIQKMLSRVGFLVSARSGAIGILAIVAVCFVVGGYGSSFVQIGESEPGSPLLYPDHDYNLSSKAINTSFPGSEELYIVARTEEKGGLKKPEVIKSLEDLQAHMLNDPEMGGAKGLPDLVKQMNRLLHNNDPRYNQVPHDEYYVGGLMFAYMASSPIPGALKEFVNPEETDANMIFYYKDHQGGTIRRAIHMVKDWIAEKGDAVDGLSFHLAGGIVGVTAAINEAVFETNRLVIPMVLGLIFLFVMFFYGSLHAGWLMFLSMSFATILSYGYMGAMKIGINVNTVPIIAVGIGVGIDYSIYIMDRIREEMLRCRTLEEAVIRAISTTGLAVCVTAGALILGVVMWVFLSDLRFQADAALLLVMMLVFNMVAALFVVPSWITLFKPRFITDIQMVDGVIAEKSAMEAAE</sequence>
<evidence type="ECO:0000256" key="1">
    <source>
        <dbReference type="ARBA" id="ARBA00004651"/>
    </source>
</evidence>
<protein>
    <submittedName>
        <fullName evidence="8">Transporter</fullName>
    </submittedName>
</protein>
<dbReference type="PANTHER" id="PTHR33406:SF10">
    <property type="entry name" value="SSD DOMAIN-CONTAINING PROTEIN"/>
    <property type="match status" value="1"/>
</dbReference>
<evidence type="ECO:0000313" key="8">
    <source>
        <dbReference type="EMBL" id="TPD60768.1"/>
    </source>
</evidence>
<keyword evidence="4 6" id="KW-1133">Transmembrane helix</keyword>
<feature type="transmembrane region" description="Helical" evidence="6">
    <location>
        <begin position="355"/>
        <end position="379"/>
    </location>
</feature>
<feature type="transmembrane region" description="Helical" evidence="6">
    <location>
        <begin position="328"/>
        <end position="349"/>
    </location>
</feature>
<evidence type="ECO:0000256" key="4">
    <source>
        <dbReference type="ARBA" id="ARBA00022989"/>
    </source>
</evidence>
<evidence type="ECO:0000256" key="5">
    <source>
        <dbReference type="ARBA" id="ARBA00023136"/>
    </source>
</evidence>
<dbReference type="SUPFAM" id="SSF82866">
    <property type="entry name" value="Multidrug efflux transporter AcrB transmembrane domain"/>
    <property type="match status" value="2"/>
</dbReference>
<feature type="transmembrane region" description="Helical" evidence="6">
    <location>
        <begin position="713"/>
        <end position="737"/>
    </location>
</feature>
<gene>
    <name evidence="8" type="ORF">FIV46_08585</name>
</gene>
<keyword evidence="3 6" id="KW-0812">Transmembrane</keyword>
<dbReference type="PROSITE" id="PS50156">
    <property type="entry name" value="SSD"/>
    <property type="match status" value="2"/>
</dbReference>
<evidence type="ECO:0000256" key="6">
    <source>
        <dbReference type="SAM" id="Phobius"/>
    </source>
</evidence>
<feature type="transmembrane region" description="Helical" evidence="6">
    <location>
        <begin position="399"/>
        <end position="425"/>
    </location>
</feature>
<evidence type="ECO:0000256" key="3">
    <source>
        <dbReference type="ARBA" id="ARBA00022692"/>
    </source>
</evidence>
<comment type="caution">
    <text evidence="8">The sequence shown here is derived from an EMBL/GenBank/DDBJ whole genome shotgun (WGS) entry which is preliminary data.</text>
</comment>
<keyword evidence="9" id="KW-1185">Reference proteome</keyword>
<dbReference type="InterPro" id="IPR004869">
    <property type="entry name" value="MMPL_dom"/>
</dbReference>
<comment type="subcellular location">
    <subcellularLocation>
        <location evidence="1">Cell membrane</location>
        <topology evidence="1">Multi-pass membrane protein</topology>
    </subcellularLocation>
</comment>
<dbReference type="PANTHER" id="PTHR33406">
    <property type="entry name" value="MEMBRANE PROTEIN MJ1562-RELATED"/>
    <property type="match status" value="1"/>
</dbReference>
<evidence type="ECO:0000259" key="7">
    <source>
        <dbReference type="PROSITE" id="PS50156"/>
    </source>
</evidence>
<dbReference type="GO" id="GO:0005886">
    <property type="term" value="C:plasma membrane"/>
    <property type="evidence" value="ECO:0007669"/>
    <property type="project" value="UniProtKB-SubCell"/>
</dbReference>
<evidence type="ECO:0000256" key="2">
    <source>
        <dbReference type="ARBA" id="ARBA00022475"/>
    </source>
</evidence>
<feature type="transmembrane region" description="Helical" evidence="6">
    <location>
        <begin position="253"/>
        <end position="274"/>
    </location>
</feature>
<dbReference type="OrthoDB" id="7613898at2"/>
<dbReference type="Pfam" id="PF03176">
    <property type="entry name" value="MMPL"/>
    <property type="match status" value="2"/>
</dbReference>
<feature type="transmembrane region" description="Helical" evidence="6">
    <location>
        <begin position="223"/>
        <end position="246"/>
    </location>
</feature>
<dbReference type="Proteomes" id="UP000319148">
    <property type="component" value="Unassembled WGS sequence"/>
</dbReference>
<dbReference type="Gene3D" id="1.20.1640.10">
    <property type="entry name" value="Multidrug efflux transporter AcrB transmembrane domain"/>
    <property type="match status" value="2"/>
</dbReference>
<accession>A0A501PKZ0</accession>
<name>A0A501PKZ0_9PROT</name>